<evidence type="ECO:0000313" key="2">
    <source>
        <dbReference type="EMBL" id="KAG7093159.1"/>
    </source>
</evidence>
<evidence type="ECO:0000313" key="3">
    <source>
        <dbReference type="Proteomes" id="UP001049176"/>
    </source>
</evidence>
<name>A0A9P7S0E7_9AGAR</name>
<proteinExistence type="predicted"/>
<feature type="region of interest" description="Disordered" evidence="1">
    <location>
        <begin position="1"/>
        <end position="43"/>
    </location>
</feature>
<comment type="caution">
    <text evidence="2">The sequence shown here is derived from an EMBL/GenBank/DDBJ whole genome shotgun (WGS) entry which is preliminary data.</text>
</comment>
<dbReference type="OrthoDB" id="3268409at2759"/>
<evidence type="ECO:0000256" key="1">
    <source>
        <dbReference type="SAM" id="MobiDB-lite"/>
    </source>
</evidence>
<feature type="compositionally biased region" description="Polar residues" evidence="1">
    <location>
        <begin position="18"/>
        <end position="37"/>
    </location>
</feature>
<sequence>MPRLTLQDLLNPAPSAPRPSNDTNPRIDSARCSSPSPSLDLPAHLDNTDRQLIHENLWLNRKTTLSRVYRYPLAATVEYPETGSTSDHAVGHLFELDPEYWYNRANDFAYSRGDPRGIDRCPSMIHLLVSSQTGQPVPCTVRHSTCQGVKTCPYYPQDSIESASHSYATKEVLQEILQRERLQRLESASPAKDTFARTSAYLAALVRSGCRSIAHEPTQLNAAERMSRLSRLEQQVLVQRGRITTEGRCDGRFEFTYLLNGTPVVKCEHHSVHNRDHFFDATIANSSLNLEYLEAVLCEDEDEIERIELDVEVLGYGPRSECYYMTNTSSQRAYCPQSHRSSDGHLEQPHMKHIKCAVTFREYEPLEEYRTDCPFQLVVSRGVHTHPIPRLNKTPTLVCYELNDLLRKLDADLPDLTPRGFLRHPTVIAYFQDRFPLLHSPTISDLHISLSNRSHLKVYIDAIKKESFPEGTGWKGLLYLKKQQDSLLDTSDRYIRIVREIPIESHGNDDIEEISEADVLGQTGNTLKMVVCMTTEGSQRLASAPDIQSDIAFQRVLFFYEFELAALDRDTNTAVTFCRVYLTRRNARAHCIALAAVDEVLKTDIGRGLQFRHIHGEDINDYRTGQFILSWVVDQDRGQALGIGLRLQEISQQHPEKYDLHEPAKRLIDLGPYEHLTRFLSLCTVHWGRNIRAARVSEEVRNLMRSLVCLKHSDWDGTLQAIRVTGGKAGADWLADKESLPFVFPAICWERSYIPYDIWVARAHSTNTVEAVHRDVNREGVQCTLVGATKKAMRFDLLKLSSLQAFEESGIKETYNSKHSFENALKGLKKRSEFLLYMNDHTRIKSLKNDDAKIKAHNQKLQECAQKLYTAEIKTEDALAALGGIHMQTQPKLHMKAYQRWEKARSAEAKLRQALDKQVEVGKGLIKTGTGKVNILLPEISK</sequence>
<keyword evidence="3" id="KW-1185">Reference proteome</keyword>
<dbReference type="Proteomes" id="UP001049176">
    <property type="component" value="Chromosome 5"/>
</dbReference>
<dbReference type="RefSeq" id="XP_043009629.1">
    <property type="nucleotide sequence ID" value="XM_043154338.1"/>
</dbReference>
<protein>
    <submittedName>
        <fullName evidence="2">Uncharacterized protein</fullName>
    </submittedName>
</protein>
<reference evidence="2" key="1">
    <citation type="journal article" date="2021" name="Genome Biol. Evol.">
        <title>The assembled and annotated genome of the fairy-ring fungus Marasmius oreades.</title>
        <authorList>
            <person name="Hiltunen M."/>
            <person name="Ament-Velasquez S.L."/>
            <person name="Johannesson H."/>
        </authorList>
    </citation>
    <scope>NUCLEOTIDE SEQUENCE</scope>
    <source>
        <strain evidence="2">03SP1</strain>
    </source>
</reference>
<gene>
    <name evidence="2" type="ORF">E1B28_009441</name>
</gene>
<dbReference type="AlphaFoldDB" id="A0A9P7S0E7"/>
<accession>A0A9P7S0E7</accession>
<organism evidence="2 3">
    <name type="scientific">Marasmius oreades</name>
    <name type="common">fairy-ring Marasmius</name>
    <dbReference type="NCBI Taxonomy" id="181124"/>
    <lineage>
        <taxon>Eukaryota</taxon>
        <taxon>Fungi</taxon>
        <taxon>Dikarya</taxon>
        <taxon>Basidiomycota</taxon>
        <taxon>Agaricomycotina</taxon>
        <taxon>Agaricomycetes</taxon>
        <taxon>Agaricomycetidae</taxon>
        <taxon>Agaricales</taxon>
        <taxon>Marasmiineae</taxon>
        <taxon>Marasmiaceae</taxon>
        <taxon>Marasmius</taxon>
    </lineage>
</organism>
<dbReference type="EMBL" id="CM032185">
    <property type="protein sequence ID" value="KAG7093159.1"/>
    <property type="molecule type" value="Genomic_DNA"/>
</dbReference>
<dbReference type="GeneID" id="66078517"/>
<dbReference type="KEGG" id="more:E1B28_009441"/>